<evidence type="ECO:0000313" key="3">
    <source>
        <dbReference type="Proteomes" id="UP000189004"/>
    </source>
</evidence>
<evidence type="ECO:0000313" key="2">
    <source>
        <dbReference type="EMBL" id="OOC54862.1"/>
    </source>
</evidence>
<proteinExistence type="predicted"/>
<accession>A0A1V3C2K9</accession>
<gene>
    <name evidence="2" type="ORF">NOSIN_14500</name>
</gene>
<evidence type="ECO:0000256" key="1">
    <source>
        <dbReference type="SAM" id="MobiDB-lite"/>
    </source>
</evidence>
<dbReference type="EMBL" id="MCOK01000001">
    <property type="protein sequence ID" value="OOC54862.1"/>
    <property type="molecule type" value="Genomic_DNA"/>
</dbReference>
<organism evidence="2 3">
    <name type="scientific">Nocardiopsis sinuspersici</name>
    <dbReference type="NCBI Taxonomy" id="501010"/>
    <lineage>
        <taxon>Bacteria</taxon>
        <taxon>Bacillati</taxon>
        <taxon>Actinomycetota</taxon>
        <taxon>Actinomycetes</taxon>
        <taxon>Streptosporangiales</taxon>
        <taxon>Nocardiopsidaceae</taxon>
        <taxon>Nocardiopsis</taxon>
    </lineage>
</organism>
<feature type="region of interest" description="Disordered" evidence="1">
    <location>
        <begin position="48"/>
        <end position="69"/>
    </location>
</feature>
<dbReference type="OrthoDB" id="3432315at2"/>
<keyword evidence="3" id="KW-1185">Reference proteome</keyword>
<dbReference type="STRING" id="501010.NOSIN_14500"/>
<dbReference type="AlphaFoldDB" id="A0A1V3C2K9"/>
<protein>
    <submittedName>
        <fullName evidence="2">Uncharacterized protein</fullName>
    </submittedName>
</protein>
<dbReference type="Proteomes" id="UP000189004">
    <property type="component" value="Unassembled WGS sequence"/>
</dbReference>
<reference evidence="3" key="1">
    <citation type="submission" date="2016-08" db="EMBL/GenBank/DDBJ databases">
        <authorList>
            <person name="Tokovenko B."/>
            <person name="Kalinowski J."/>
        </authorList>
    </citation>
    <scope>NUCLEOTIDE SEQUENCE [LARGE SCALE GENOMIC DNA]</scope>
    <source>
        <strain evidence="3">UTMC102</strain>
    </source>
</reference>
<comment type="caution">
    <text evidence="2">The sequence shown here is derived from an EMBL/GenBank/DDBJ whole genome shotgun (WGS) entry which is preliminary data.</text>
</comment>
<sequence length="158" mass="16590">MWTSGGPDSIVRALAALGLPPIFDPEHRPAGAQREDEPVLAESLIAAGEMQAGPAPVPGRGGAAGPWADTVQDRELAQALLYRRMERTIADWQWATDTAPSRAGAAAEAAMFAAHALVAAHADPDSEHAEGDLEEAEESLRAALVLVRTARPAAQKQD</sequence>
<name>A0A1V3C2K9_9ACTN</name>